<dbReference type="InterPro" id="IPR009079">
    <property type="entry name" value="4_helix_cytokine-like_core"/>
</dbReference>
<keyword evidence="1" id="KW-0732">Signal</keyword>
<dbReference type="PROSITE" id="PS51257">
    <property type="entry name" value="PROKAR_LIPOPROTEIN"/>
    <property type="match status" value="1"/>
</dbReference>
<dbReference type="SUPFAM" id="SSF47266">
    <property type="entry name" value="4-helical cytokines"/>
    <property type="match status" value="1"/>
</dbReference>
<evidence type="ECO:0000313" key="3">
    <source>
        <dbReference type="RefSeq" id="XP_020647425.1"/>
    </source>
</evidence>
<dbReference type="Proteomes" id="UP001652642">
    <property type="component" value="Chromosome 3"/>
</dbReference>
<protein>
    <recommendedName>
        <fullName evidence="4">Interleukin-12 subunit alpha</fullName>
    </recommendedName>
</protein>
<organism evidence="2 3">
    <name type="scientific">Pogona vitticeps</name>
    <name type="common">central bearded dragon</name>
    <dbReference type="NCBI Taxonomy" id="103695"/>
    <lineage>
        <taxon>Eukaryota</taxon>
        <taxon>Metazoa</taxon>
        <taxon>Chordata</taxon>
        <taxon>Craniata</taxon>
        <taxon>Vertebrata</taxon>
        <taxon>Euteleostomi</taxon>
        <taxon>Lepidosauria</taxon>
        <taxon>Squamata</taxon>
        <taxon>Bifurcata</taxon>
        <taxon>Unidentata</taxon>
        <taxon>Episquamata</taxon>
        <taxon>Toxicofera</taxon>
        <taxon>Iguania</taxon>
        <taxon>Acrodonta</taxon>
        <taxon>Agamidae</taxon>
        <taxon>Amphibolurinae</taxon>
        <taxon>Pogona</taxon>
    </lineage>
</organism>
<name>A0A6J0TK64_9SAUR</name>
<keyword evidence="2" id="KW-1185">Reference proteome</keyword>
<evidence type="ECO:0000256" key="1">
    <source>
        <dbReference type="SAM" id="SignalP"/>
    </source>
</evidence>
<reference evidence="3" key="1">
    <citation type="submission" date="2025-08" db="UniProtKB">
        <authorList>
            <consortium name="RefSeq"/>
        </authorList>
    </citation>
    <scope>IDENTIFICATION</scope>
</reference>
<dbReference type="KEGG" id="pvt:110078051"/>
<evidence type="ECO:0000313" key="2">
    <source>
        <dbReference type="Proteomes" id="UP001652642"/>
    </source>
</evidence>
<accession>A0A6J0TK64</accession>
<dbReference type="RefSeq" id="XP_020647425.1">
    <property type="nucleotide sequence ID" value="XM_020791766.2"/>
</dbReference>
<gene>
    <name evidence="3" type="primary">LOC110078051</name>
</gene>
<sequence>MPKRSACTSSAVLSMGCWLLVTFCLNLPSSLLAHSIYTRGLVANVSNWWESSEDLMEAAGVALQQFNKKGFQCILHNIPTENPKNEEKIGKACMAGKSMPGSCSSEENNTVDEAACINTIYNILNAYAAEINDPDLSNAIYHMMKTLKPEKPKISEQRLSSPQDILNESFEMDMKQCKLLLAFQQLAETIHRCFSYQMSLEM</sequence>
<feature type="chain" id="PRO_5026673031" description="Interleukin-12 subunit alpha" evidence="1">
    <location>
        <begin position="34"/>
        <end position="202"/>
    </location>
</feature>
<dbReference type="InParanoid" id="A0A6J0TK64"/>
<evidence type="ECO:0008006" key="4">
    <source>
        <dbReference type="Google" id="ProtNLM"/>
    </source>
</evidence>
<dbReference type="Gene3D" id="1.20.1250.10">
    <property type="match status" value="1"/>
</dbReference>
<dbReference type="GeneID" id="110078051"/>
<dbReference type="AlphaFoldDB" id="A0A6J0TK64"/>
<feature type="signal peptide" evidence="1">
    <location>
        <begin position="1"/>
        <end position="33"/>
    </location>
</feature>
<dbReference type="OrthoDB" id="9893660at2759"/>
<proteinExistence type="predicted"/>